<evidence type="ECO:0000256" key="3">
    <source>
        <dbReference type="SAM" id="MobiDB-lite"/>
    </source>
</evidence>
<evidence type="ECO:0000313" key="6">
    <source>
        <dbReference type="Proteomes" id="UP001215097"/>
    </source>
</evidence>
<name>A0ABY7XRH8_MICLT</name>
<feature type="region of interest" description="Disordered" evidence="3">
    <location>
        <begin position="1"/>
        <end position="24"/>
    </location>
</feature>
<dbReference type="RefSeq" id="WP_282217246.1">
    <property type="nucleotide sequence ID" value="NZ_BAAAUN010000001.1"/>
</dbReference>
<evidence type="ECO:0000256" key="1">
    <source>
        <dbReference type="ARBA" id="ARBA00022679"/>
    </source>
</evidence>
<keyword evidence="6" id="KW-1185">Reference proteome</keyword>
<dbReference type="SUPFAM" id="SSF55729">
    <property type="entry name" value="Acyl-CoA N-acyltransferases (Nat)"/>
    <property type="match status" value="1"/>
</dbReference>
<evidence type="ECO:0000313" key="5">
    <source>
        <dbReference type="EMBL" id="WDM43400.1"/>
    </source>
</evidence>
<dbReference type="Gene3D" id="3.40.630.30">
    <property type="match status" value="1"/>
</dbReference>
<dbReference type="Proteomes" id="UP001215097">
    <property type="component" value="Chromosome"/>
</dbReference>
<dbReference type="EMBL" id="CP078075">
    <property type="protein sequence ID" value="WDM43400.1"/>
    <property type="molecule type" value="Genomic_DNA"/>
</dbReference>
<dbReference type="InterPro" id="IPR000182">
    <property type="entry name" value="GNAT_dom"/>
</dbReference>
<reference evidence="5 6" key="1">
    <citation type="submission" date="2021-06" db="EMBL/GenBank/DDBJ databases">
        <title>Genome-based taxonomic framework of Microbacterium strains isolated from marine environment, the description of four new species and reclassification of four preexisting species.</title>
        <authorList>
            <person name="Lee S.D."/>
            <person name="Kim S.-M."/>
            <person name="Byeon Y.-S."/>
            <person name="Yang H.L."/>
            <person name="Kim I.S."/>
        </authorList>
    </citation>
    <scope>NUCLEOTIDE SEQUENCE [LARGE SCALE GENOMIC DNA]</scope>
    <source>
        <strain evidence="5 6">KACC 14465</strain>
    </source>
</reference>
<dbReference type="InterPro" id="IPR016181">
    <property type="entry name" value="Acyl_CoA_acyltransferase"/>
</dbReference>
<dbReference type="CDD" id="cd04301">
    <property type="entry name" value="NAT_SF"/>
    <property type="match status" value="1"/>
</dbReference>
<protein>
    <submittedName>
        <fullName evidence="5">GNAT family N-acetyltransferase</fullName>
    </submittedName>
</protein>
<dbReference type="PANTHER" id="PTHR43877:SF1">
    <property type="entry name" value="ACETYLTRANSFERASE"/>
    <property type="match status" value="1"/>
</dbReference>
<sequence length="181" mass="19445">MIATSARRAATARTSRSASPATRAERTAASVLIEQATFDDVDGLALLKWRDDMDGSSRAESAVEFAADLDTWWRDHRRSHFAFVARSGEHGIVGAAWVALLPRVPRPGQVERLSADIQSVFVLPEHRGHGIGTELVSAAYQHAVSAGAAKVVVNSSVGAVSLYRRLGFDVSPVLLVRDAVD</sequence>
<gene>
    <name evidence="5" type="ORF">KV395_09135</name>
</gene>
<dbReference type="PANTHER" id="PTHR43877">
    <property type="entry name" value="AMINOALKYLPHOSPHONATE N-ACETYLTRANSFERASE-RELATED-RELATED"/>
    <property type="match status" value="1"/>
</dbReference>
<keyword evidence="2" id="KW-0012">Acyltransferase</keyword>
<keyword evidence="1" id="KW-0808">Transferase</keyword>
<evidence type="ECO:0000259" key="4">
    <source>
        <dbReference type="PROSITE" id="PS51186"/>
    </source>
</evidence>
<proteinExistence type="predicted"/>
<dbReference type="PROSITE" id="PS51186">
    <property type="entry name" value="GNAT"/>
    <property type="match status" value="1"/>
</dbReference>
<organism evidence="5 6">
    <name type="scientific">Microbacterium luteolum</name>
    <name type="common">Aureobacterium luteolum</name>
    <dbReference type="NCBI Taxonomy" id="69367"/>
    <lineage>
        <taxon>Bacteria</taxon>
        <taxon>Bacillati</taxon>
        <taxon>Actinomycetota</taxon>
        <taxon>Actinomycetes</taxon>
        <taxon>Micrococcales</taxon>
        <taxon>Microbacteriaceae</taxon>
        <taxon>Microbacterium</taxon>
    </lineage>
</organism>
<dbReference type="Pfam" id="PF00583">
    <property type="entry name" value="Acetyltransf_1"/>
    <property type="match status" value="1"/>
</dbReference>
<feature type="domain" description="N-acetyltransferase" evidence="4">
    <location>
        <begin position="31"/>
        <end position="181"/>
    </location>
</feature>
<dbReference type="InterPro" id="IPR050832">
    <property type="entry name" value="Bact_Acetyltransf"/>
</dbReference>
<evidence type="ECO:0000256" key="2">
    <source>
        <dbReference type="ARBA" id="ARBA00023315"/>
    </source>
</evidence>
<accession>A0ABY7XRH8</accession>